<proteinExistence type="predicted"/>
<dbReference type="EMBL" id="CM056741">
    <property type="protein sequence ID" value="KAJ8682657.1"/>
    <property type="molecule type" value="Genomic_DNA"/>
</dbReference>
<organism evidence="1 2">
    <name type="scientific">Eretmocerus hayati</name>
    <dbReference type="NCBI Taxonomy" id="131215"/>
    <lineage>
        <taxon>Eukaryota</taxon>
        <taxon>Metazoa</taxon>
        <taxon>Ecdysozoa</taxon>
        <taxon>Arthropoda</taxon>
        <taxon>Hexapoda</taxon>
        <taxon>Insecta</taxon>
        <taxon>Pterygota</taxon>
        <taxon>Neoptera</taxon>
        <taxon>Endopterygota</taxon>
        <taxon>Hymenoptera</taxon>
        <taxon>Apocrita</taxon>
        <taxon>Proctotrupomorpha</taxon>
        <taxon>Chalcidoidea</taxon>
        <taxon>Aphelinidae</taxon>
        <taxon>Aphelininae</taxon>
        <taxon>Eretmocerus</taxon>
    </lineage>
</organism>
<accession>A0ACC2PH28</accession>
<reference evidence="1" key="1">
    <citation type="submission" date="2023-04" db="EMBL/GenBank/DDBJ databases">
        <title>A chromosome-level genome assembly of the parasitoid wasp Eretmocerus hayati.</title>
        <authorList>
            <person name="Zhong Y."/>
            <person name="Liu S."/>
            <person name="Liu Y."/>
        </authorList>
    </citation>
    <scope>NUCLEOTIDE SEQUENCE</scope>
    <source>
        <strain evidence="1">ZJU_SS_LIU_2023</strain>
    </source>
</reference>
<evidence type="ECO:0000313" key="1">
    <source>
        <dbReference type="EMBL" id="KAJ8682657.1"/>
    </source>
</evidence>
<sequence length="137" mass="16407">MKTRDLTEFRRLIEIHDANKLAFWDQCSEEFEKATNTYIKVNMSCVDVLLLDRFDKRAMNEEIREYLYEPGFRQEFKIYSEMMIDNLERVMNNIRLANQAIEKLCSLPQWNDTIEIGIGYKVLQYLQDEEIINLAPL</sequence>
<gene>
    <name evidence="1" type="ORF">QAD02_018449</name>
</gene>
<name>A0ACC2PH28_9HYME</name>
<comment type="caution">
    <text evidence="1">The sequence shown here is derived from an EMBL/GenBank/DDBJ whole genome shotgun (WGS) entry which is preliminary data.</text>
</comment>
<keyword evidence="2" id="KW-1185">Reference proteome</keyword>
<dbReference type="Proteomes" id="UP001239111">
    <property type="component" value="Chromosome 1"/>
</dbReference>
<evidence type="ECO:0000313" key="2">
    <source>
        <dbReference type="Proteomes" id="UP001239111"/>
    </source>
</evidence>
<protein>
    <submittedName>
        <fullName evidence="1">Uncharacterized protein</fullName>
    </submittedName>
</protein>